<feature type="transmembrane region" description="Helical" evidence="1">
    <location>
        <begin position="312"/>
        <end position="329"/>
    </location>
</feature>
<feature type="transmembrane region" description="Helical" evidence="1">
    <location>
        <begin position="198"/>
        <end position="216"/>
    </location>
</feature>
<organism evidence="2 3">
    <name type="scientific">Ancylobacter oerskovii</name>
    <dbReference type="NCBI Taxonomy" id="459519"/>
    <lineage>
        <taxon>Bacteria</taxon>
        <taxon>Pseudomonadati</taxon>
        <taxon>Pseudomonadota</taxon>
        <taxon>Alphaproteobacteria</taxon>
        <taxon>Hyphomicrobiales</taxon>
        <taxon>Xanthobacteraceae</taxon>
        <taxon>Ancylobacter</taxon>
    </lineage>
</organism>
<keyword evidence="1" id="KW-0812">Transmembrane</keyword>
<feature type="transmembrane region" description="Helical" evidence="1">
    <location>
        <begin position="103"/>
        <end position="122"/>
    </location>
</feature>
<dbReference type="RefSeq" id="WP_213351651.1">
    <property type="nucleotide sequence ID" value="NZ_JAHBGB010000006.1"/>
</dbReference>
<reference evidence="3" key="1">
    <citation type="journal article" date="2019" name="Int. J. Syst. Evol. Microbiol.">
        <title>The Global Catalogue of Microorganisms (GCM) 10K type strain sequencing project: providing services to taxonomists for standard genome sequencing and annotation.</title>
        <authorList>
            <consortium name="The Broad Institute Genomics Platform"/>
            <consortium name="The Broad Institute Genome Sequencing Center for Infectious Disease"/>
            <person name="Wu L."/>
            <person name="Ma J."/>
        </authorList>
    </citation>
    <scope>NUCLEOTIDE SEQUENCE [LARGE SCALE GENOMIC DNA]</scope>
    <source>
        <strain evidence="3">CCM 7435</strain>
    </source>
</reference>
<protein>
    <recommendedName>
        <fullName evidence="4">EpsG family protein</fullName>
    </recommendedName>
</protein>
<feature type="transmembrane region" description="Helical" evidence="1">
    <location>
        <begin position="287"/>
        <end position="306"/>
    </location>
</feature>
<feature type="transmembrane region" description="Helical" evidence="1">
    <location>
        <begin position="252"/>
        <end position="280"/>
    </location>
</feature>
<proteinExistence type="predicted"/>
<keyword evidence="1" id="KW-0472">Membrane</keyword>
<feature type="transmembrane region" description="Helical" evidence="1">
    <location>
        <begin position="167"/>
        <end position="186"/>
    </location>
</feature>
<accession>A0ABW4Z111</accession>
<gene>
    <name evidence="2" type="ORF">ACFSNC_16100</name>
</gene>
<evidence type="ECO:0008006" key="4">
    <source>
        <dbReference type="Google" id="ProtNLM"/>
    </source>
</evidence>
<evidence type="ECO:0000313" key="3">
    <source>
        <dbReference type="Proteomes" id="UP001597299"/>
    </source>
</evidence>
<dbReference type="Proteomes" id="UP001597299">
    <property type="component" value="Unassembled WGS sequence"/>
</dbReference>
<sequence length="342" mass="39753">MMPAWVERKDFSGLLLTIVVSALTFRALYMMHGDWKDLADAAYGVITGRPHWRAFQNRLLGPYLVLGINTVVPTYRQSLLVFTALGLLAQNALFYILLRSIYLSVRAAVLCVCFWSFMFLVLQDYWIYTWDMIDILIFTIISYIILFVDNKRLMIFLYPTAILNREIALFVPVICIFYEVYSIFYSRKYLTSINKREHILYCITYIIFIICGFIYIKLSRDYLFLESSFGGVDGGNQFIGNHVNLFHNLKEIFFVGFLSGSEAYVVTLWMVVIYLSIIFIETNNISIRLAILLFYMIVVNIIIFGLLNEARVYFPLISLAIFIYIAWQCERGQGRLDLSPGN</sequence>
<evidence type="ECO:0000256" key="1">
    <source>
        <dbReference type="SAM" id="Phobius"/>
    </source>
</evidence>
<feature type="transmembrane region" description="Helical" evidence="1">
    <location>
        <begin position="12"/>
        <end position="29"/>
    </location>
</feature>
<comment type="caution">
    <text evidence="2">The sequence shown here is derived from an EMBL/GenBank/DDBJ whole genome shotgun (WGS) entry which is preliminary data.</text>
</comment>
<name>A0ABW4Z111_9HYPH</name>
<evidence type="ECO:0000313" key="2">
    <source>
        <dbReference type="EMBL" id="MFD2141933.1"/>
    </source>
</evidence>
<dbReference type="EMBL" id="JBHUHD010000001">
    <property type="protein sequence ID" value="MFD2141933.1"/>
    <property type="molecule type" value="Genomic_DNA"/>
</dbReference>
<keyword evidence="1" id="KW-1133">Transmembrane helix</keyword>
<keyword evidence="3" id="KW-1185">Reference proteome</keyword>
<feature type="transmembrane region" description="Helical" evidence="1">
    <location>
        <begin position="79"/>
        <end position="97"/>
    </location>
</feature>
<feature type="transmembrane region" description="Helical" evidence="1">
    <location>
        <begin position="129"/>
        <end position="147"/>
    </location>
</feature>